<dbReference type="InterPro" id="IPR002575">
    <property type="entry name" value="Aminoglycoside_PTrfase"/>
</dbReference>
<dbReference type="EMBL" id="ML179044">
    <property type="protein sequence ID" value="THV06236.1"/>
    <property type="molecule type" value="Genomic_DNA"/>
</dbReference>
<dbReference type="Gene3D" id="3.90.1200.10">
    <property type="match status" value="1"/>
</dbReference>
<protein>
    <recommendedName>
        <fullName evidence="1">Aminoglycoside phosphotransferase domain-containing protein</fullName>
    </recommendedName>
</protein>
<dbReference type="AlphaFoldDB" id="A0A4V4HIE6"/>
<name>A0A4V4HIE6_DENBC</name>
<dbReference type="Pfam" id="PF01636">
    <property type="entry name" value="APH"/>
    <property type="match status" value="1"/>
</dbReference>
<evidence type="ECO:0000313" key="2">
    <source>
        <dbReference type="EMBL" id="THV06236.1"/>
    </source>
</evidence>
<organism evidence="2 3">
    <name type="scientific">Dendrothele bispora (strain CBS 962.96)</name>
    <dbReference type="NCBI Taxonomy" id="1314807"/>
    <lineage>
        <taxon>Eukaryota</taxon>
        <taxon>Fungi</taxon>
        <taxon>Dikarya</taxon>
        <taxon>Basidiomycota</taxon>
        <taxon>Agaricomycotina</taxon>
        <taxon>Agaricomycetes</taxon>
        <taxon>Agaricomycetidae</taxon>
        <taxon>Agaricales</taxon>
        <taxon>Agaricales incertae sedis</taxon>
        <taxon>Dendrothele</taxon>
    </lineage>
</organism>
<dbReference type="OrthoDB" id="10003767at2759"/>
<dbReference type="InterPro" id="IPR051678">
    <property type="entry name" value="AGP_Transferase"/>
</dbReference>
<accession>A0A4V4HIE6</accession>
<evidence type="ECO:0000259" key="1">
    <source>
        <dbReference type="Pfam" id="PF01636"/>
    </source>
</evidence>
<reference evidence="2 3" key="1">
    <citation type="journal article" date="2019" name="Nat. Ecol. Evol.">
        <title>Megaphylogeny resolves global patterns of mushroom evolution.</title>
        <authorList>
            <person name="Varga T."/>
            <person name="Krizsan K."/>
            <person name="Foldi C."/>
            <person name="Dima B."/>
            <person name="Sanchez-Garcia M."/>
            <person name="Sanchez-Ramirez S."/>
            <person name="Szollosi G.J."/>
            <person name="Szarkandi J.G."/>
            <person name="Papp V."/>
            <person name="Albert L."/>
            <person name="Andreopoulos W."/>
            <person name="Angelini C."/>
            <person name="Antonin V."/>
            <person name="Barry K.W."/>
            <person name="Bougher N.L."/>
            <person name="Buchanan P."/>
            <person name="Buyck B."/>
            <person name="Bense V."/>
            <person name="Catcheside P."/>
            <person name="Chovatia M."/>
            <person name="Cooper J."/>
            <person name="Damon W."/>
            <person name="Desjardin D."/>
            <person name="Finy P."/>
            <person name="Geml J."/>
            <person name="Haridas S."/>
            <person name="Hughes K."/>
            <person name="Justo A."/>
            <person name="Karasinski D."/>
            <person name="Kautmanova I."/>
            <person name="Kiss B."/>
            <person name="Kocsube S."/>
            <person name="Kotiranta H."/>
            <person name="LaButti K.M."/>
            <person name="Lechner B.E."/>
            <person name="Liimatainen K."/>
            <person name="Lipzen A."/>
            <person name="Lukacs Z."/>
            <person name="Mihaltcheva S."/>
            <person name="Morgado L.N."/>
            <person name="Niskanen T."/>
            <person name="Noordeloos M.E."/>
            <person name="Ohm R.A."/>
            <person name="Ortiz-Santana B."/>
            <person name="Ovrebo C."/>
            <person name="Racz N."/>
            <person name="Riley R."/>
            <person name="Savchenko A."/>
            <person name="Shiryaev A."/>
            <person name="Soop K."/>
            <person name="Spirin V."/>
            <person name="Szebenyi C."/>
            <person name="Tomsovsky M."/>
            <person name="Tulloss R.E."/>
            <person name="Uehling J."/>
            <person name="Grigoriev I.V."/>
            <person name="Vagvolgyi C."/>
            <person name="Papp T."/>
            <person name="Martin F.M."/>
            <person name="Miettinen O."/>
            <person name="Hibbett D.S."/>
            <person name="Nagy L.G."/>
        </authorList>
    </citation>
    <scope>NUCLEOTIDE SEQUENCE [LARGE SCALE GENOMIC DNA]</scope>
    <source>
        <strain evidence="2 3">CBS 962.96</strain>
    </source>
</reference>
<proteinExistence type="predicted"/>
<feature type="domain" description="Aminoglycoside phosphotransferase" evidence="1">
    <location>
        <begin position="155"/>
        <end position="210"/>
    </location>
</feature>
<dbReference type="SUPFAM" id="SSF56112">
    <property type="entry name" value="Protein kinase-like (PK-like)"/>
    <property type="match status" value="1"/>
</dbReference>
<keyword evidence="3" id="KW-1185">Reference proteome</keyword>
<dbReference type="PANTHER" id="PTHR21310:SF54">
    <property type="entry name" value="AMINOGLYCOSIDE PHOSPHOTRANSFERASE DOMAIN-CONTAINING PROTEIN"/>
    <property type="match status" value="1"/>
</dbReference>
<dbReference type="InterPro" id="IPR011009">
    <property type="entry name" value="Kinase-like_dom_sf"/>
</dbReference>
<sequence length="305" mass="33940">MPTLIEKLSPTAALKEAQNAARSYYISEPISARTHADQGMFSRTIVVTLADNTEVIVQLKDNELDTTKIMLARSLLGDVVPDIHAAKPNKVYFAYVAPLIRGVLWDKGKWSLDQEISAVSQIARLLFKCSLGIDSAGIVDYYIFPRLRKILEKEEISDELRTRLEKLHGAIEQLKNLPLCLCHADINERNIIMNDDAEIVGLLDWEMASLLPLGMNACYIRALAVPTVGGKDCPSEKSQLLAEAFWRVFTANLSPDVLPALVVAMQFGMVFRVFYEGITVAPNVLSALPERLDWFERCFGPLCGA</sequence>
<gene>
    <name evidence="2" type="ORF">K435DRAFT_789650</name>
</gene>
<dbReference type="Proteomes" id="UP000297245">
    <property type="component" value="Unassembled WGS sequence"/>
</dbReference>
<dbReference type="PANTHER" id="PTHR21310">
    <property type="entry name" value="AMINOGLYCOSIDE PHOSPHOTRANSFERASE-RELATED-RELATED"/>
    <property type="match status" value="1"/>
</dbReference>
<evidence type="ECO:0000313" key="3">
    <source>
        <dbReference type="Proteomes" id="UP000297245"/>
    </source>
</evidence>